<accession>A0A5J4RWF3</accession>
<protein>
    <submittedName>
        <fullName evidence="4">50S ribosomal protein L28</fullName>
    </submittedName>
</protein>
<dbReference type="InterPro" id="IPR034704">
    <property type="entry name" value="Ribosomal_bL28/bL31-like_sf"/>
</dbReference>
<dbReference type="GO" id="GO:0003735">
    <property type="term" value="F:structural constituent of ribosome"/>
    <property type="evidence" value="ECO:0007669"/>
    <property type="project" value="InterPro"/>
</dbReference>
<dbReference type="GO" id="GO:0006412">
    <property type="term" value="P:translation"/>
    <property type="evidence" value="ECO:0007669"/>
    <property type="project" value="InterPro"/>
</dbReference>
<comment type="similarity">
    <text evidence="1">Belongs to the bacterial ribosomal protein bL28 family.</text>
</comment>
<dbReference type="Pfam" id="PF00830">
    <property type="entry name" value="Ribosomal_L28"/>
    <property type="match status" value="1"/>
</dbReference>
<dbReference type="GO" id="GO:0005840">
    <property type="term" value="C:ribosome"/>
    <property type="evidence" value="ECO:0007669"/>
    <property type="project" value="UniProtKB-KW"/>
</dbReference>
<dbReference type="InterPro" id="IPR037147">
    <property type="entry name" value="Ribosomal_bL28_sf"/>
</dbReference>
<keyword evidence="3" id="KW-0687">Ribonucleoprotein</keyword>
<gene>
    <name evidence="4" type="ORF">EZS27_013821</name>
</gene>
<dbReference type="NCBIfam" id="TIGR00009">
    <property type="entry name" value="L28"/>
    <property type="match status" value="1"/>
</dbReference>
<evidence type="ECO:0000313" key="4">
    <source>
        <dbReference type="EMBL" id="KAA6338154.1"/>
    </source>
</evidence>
<evidence type="ECO:0000256" key="2">
    <source>
        <dbReference type="ARBA" id="ARBA00022980"/>
    </source>
</evidence>
<comment type="caution">
    <text evidence="4">The sequence shown here is derived from an EMBL/GenBank/DDBJ whole genome shotgun (WGS) entry which is preliminary data.</text>
</comment>
<dbReference type="InterPro" id="IPR026569">
    <property type="entry name" value="Ribosomal_bL28"/>
</dbReference>
<name>A0A5J4RWF3_9ZZZZ</name>
<dbReference type="EMBL" id="SNRY01000639">
    <property type="protein sequence ID" value="KAA6338154.1"/>
    <property type="molecule type" value="Genomic_DNA"/>
</dbReference>
<keyword evidence="2 4" id="KW-0689">Ribosomal protein</keyword>
<dbReference type="AlphaFoldDB" id="A0A5J4RWF3"/>
<dbReference type="HAMAP" id="MF_00373">
    <property type="entry name" value="Ribosomal_bL28"/>
    <property type="match status" value="1"/>
</dbReference>
<organism evidence="4">
    <name type="scientific">termite gut metagenome</name>
    <dbReference type="NCBI Taxonomy" id="433724"/>
    <lineage>
        <taxon>unclassified sequences</taxon>
        <taxon>metagenomes</taxon>
        <taxon>organismal metagenomes</taxon>
    </lineage>
</organism>
<dbReference type="PANTHER" id="PTHR13528">
    <property type="entry name" value="39S RIBOSOMAL PROTEIN L28, MITOCHONDRIAL"/>
    <property type="match status" value="1"/>
</dbReference>
<proteinExistence type="inferred from homology"/>
<dbReference type="PANTHER" id="PTHR13528:SF2">
    <property type="entry name" value="LARGE RIBOSOMAL SUBUNIT PROTEIN BL28M"/>
    <property type="match status" value="1"/>
</dbReference>
<dbReference type="SUPFAM" id="SSF143800">
    <property type="entry name" value="L28p-like"/>
    <property type="match status" value="1"/>
</dbReference>
<evidence type="ECO:0000256" key="3">
    <source>
        <dbReference type="ARBA" id="ARBA00023274"/>
    </source>
</evidence>
<dbReference type="Gene3D" id="2.30.170.40">
    <property type="entry name" value="Ribosomal protein L28/L24"/>
    <property type="match status" value="1"/>
</dbReference>
<dbReference type="GO" id="GO:1990904">
    <property type="term" value="C:ribonucleoprotein complex"/>
    <property type="evidence" value="ECO:0007669"/>
    <property type="project" value="UniProtKB-KW"/>
</dbReference>
<sequence>MSKICQITGKKAMVGNNVSHSKRRTKRLFDVNLFSKRFYYVERDCWIRLKVSASGLRTINKKGLDAALNAAISKGYCEWDTIKIIG</sequence>
<evidence type="ECO:0000256" key="1">
    <source>
        <dbReference type="ARBA" id="ARBA00008760"/>
    </source>
</evidence>
<dbReference type="InterPro" id="IPR001383">
    <property type="entry name" value="Ribosomal_bL28_bact-type"/>
</dbReference>
<reference evidence="4" key="1">
    <citation type="submission" date="2019-03" db="EMBL/GenBank/DDBJ databases">
        <title>Single cell metagenomics reveals metabolic interactions within the superorganism composed of flagellate Streblomastix strix and complex community of Bacteroidetes bacteria on its surface.</title>
        <authorList>
            <person name="Treitli S.C."/>
            <person name="Kolisko M."/>
            <person name="Husnik F."/>
            <person name="Keeling P."/>
            <person name="Hampl V."/>
        </authorList>
    </citation>
    <scope>NUCLEOTIDE SEQUENCE</scope>
    <source>
        <strain evidence="4">STM</strain>
    </source>
</reference>